<reference evidence="5" key="1">
    <citation type="submission" date="2017-02" db="UniProtKB">
        <authorList>
            <consortium name="WormBaseParasite"/>
        </authorList>
    </citation>
    <scope>IDENTIFICATION</scope>
</reference>
<dbReference type="AlphaFoldDB" id="A0A0R3TTS0"/>
<evidence type="ECO:0000259" key="2">
    <source>
        <dbReference type="Pfam" id="PF19005"/>
    </source>
</evidence>
<accession>A0A0R3TTS0</accession>
<feature type="compositionally biased region" description="Basic and acidic residues" evidence="1">
    <location>
        <begin position="114"/>
        <end position="130"/>
    </location>
</feature>
<reference evidence="3 4" key="2">
    <citation type="submission" date="2018-11" db="EMBL/GenBank/DDBJ databases">
        <authorList>
            <consortium name="Pathogen Informatics"/>
        </authorList>
    </citation>
    <scope>NUCLEOTIDE SEQUENCE [LARGE SCALE GENOMIC DNA]</scope>
</reference>
<dbReference type="OrthoDB" id="6273275at2759"/>
<dbReference type="InterPro" id="IPR043792">
    <property type="entry name" value="DUF5734"/>
</dbReference>
<proteinExistence type="predicted"/>
<feature type="compositionally biased region" description="Basic residues" evidence="1">
    <location>
        <begin position="170"/>
        <end position="183"/>
    </location>
</feature>
<gene>
    <name evidence="3" type="ORF">HNAJ_LOCUS11115</name>
</gene>
<dbReference type="WBParaSite" id="HNAJ_0001112501-mRNA-1">
    <property type="protein sequence ID" value="HNAJ_0001112501-mRNA-1"/>
    <property type="gene ID" value="HNAJ_0001112501"/>
</dbReference>
<feature type="region of interest" description="Disordered" evidence="1">
    <location>
        <begin position="114"/>
        <end position="212"/>
    </location>
</feature>
<evidence type="ECO:0000256" key="1">
    <source>
        <dbReference type="SAM" id="MobiDB-lite"/>
    </source>
</evidence>
<organism evidence="5">
    <name type="scientific">Rodentolepis nana</name>
    <name type="common">Dwarf tapeworm</name>
    <name type="synonym">Hymenolepis nana</name>
    <dbReference type="NCBI Taxonomy" id="102285"/>
    <lineage>
        <taxon>Eukaryota</taxon>
        <taxon>Metazoa</taxon>
        <taxon>Spiralia</taxon>
        <taxon>Lophotrochozoa</taxon>
        <taxon>Platyhelminthes</taxon>
        <taxon>Cestoda</taxon>
        <taxon>Eucestoda</taxon>
        <taxon>Cyclophyllidea</taxon>
        <taxon>Hymenolepididae</taxon>
        <taxon>Rodentolepis</taxon>
    </lineage>
</organism>
<evidence type="ECO:0000313" key="5">
    <source>
        <dbReference type="WBParaSite" id="HNAJ_0001112501-mRNA-1"/>
    </source>
</evidence>
<dbReference type="Proteomes" id="UP000278807">
    <property type="component" value="Unassembled WGS sequence"/>
</dbReference>
<name>A0A0R3TTS0_RODNA</name>
<evidence type="ECO:0000313" key="4">
    <source>
        <dbReference type="Proteomes" id="UP000278807"/>
    </source>
</evidence>
<dbReference type="EMBL" id="UZAE01013381">
    <property type="protein sequence ID" value="VDO09582.1"/>
    <property type="molecule type" value="Genomic_DNA"/>
</dbReference>
<keyword evidence="4" id="KW-1185">Reference proteome</keyword>
<dbReference type="Pfam" id="PF19005">
    <property type="entry name" value="DUF5734"/>
    <property type="match status" value="1"/>
</dbReference>
<feature type="compositionally biased region" description="Low complexity" evidence="1">
    <location>
        <begin position="137"/>
        <end position="169"/>
    </location>
</feature>
<feature type="domain" description="DUF5734" evidence="2">
    <location>
        <begin position="28"/>
        <end position="119"/>
    </location>
</feature>
<sequence>MSDLRATLDYIQSKRFKKESGYETTLAKMLGKAKKAKTGKKLYEMRSKDDSMKFRAKGKKTSPVNVLDYSKIRSLTKSSPTEKTVAFACPGPNEKNPIMLYAMRFEKEDDYTEFTRRVEFPPPPKNRDSEYTALSTESQSQPSEPESYPHGKTTTTSSSSNSSTPTPTKSKSRSQSKQAKKSPSKNSYISTDCVLSSNQRRNSNPLNPVKPSYKTTYFSLKPGIRDSLSSYRDNSISRSFSHSSSISNYTPQGFRIRSYSTTSSDFSDDSYDENTYDRSGRRYVISRCRRDSVSGVVCRPVGKFILTDEAAKLF</sequence>
<evidence type="ECO:0000313" key="3">
    <source>
        <dbReference type="EMBL" id="VDO09582.1"/>
    </source>
</evidence>
<protein>
    <submittedName>
        <fullName evidence="5">DUF5734 domain-containing protein</fullName>
    </submittedName>
</protein>
<feature type="compositionally biased region" description="Polar residues" evidence="1">
    <location>
        <begin position="188"/>
        <end position="206"/>
    </location>
</feature>